<dbReference type="AlphaFoldDB" id="A0ABD6EQP0"/>
<dbReference type="PANTHER" id="PTHR24373">
    <property type="entry name" value="SLIT RELATED LEUCINE-RICH REPEAT NEURONAL PROTEIN"/>
    <property type="match status" value="1"/>
</dbReference>
<dbReference type="Gene3D" id="3.80.10.10">
    <property type="entry name" value="Ribonuclease Inhibitor"/>
    <property type="match status" value="2"/>
</dbReference>
<sequence length="357" mass="40504">MLVSRGPPPGTATFKHCKELNLYNNLLSRWTDVFDILCYFPALLSLDLRKNRLDCVFNLDLKQYAHVVCPLSCVVFDGCGIDSTTAAAFATRFPSISELYLRYNGIHDFKCGDFGGNINHVDLEGNPLNYWRNLDPLSKLPKLTSLHVANCGFSIIEIGSSVGFLSLESLNIRENLIHDWPSISALARLPKLHKLFYKGNKLQPFSGLDLREIFIAKLPNLDELEKSGISSSERRASEIHFLNACGIPPVMEFNVDDIQRLKSIYGEPIRSTRIVNKMNLVTLKLIYNDHPLVKSFPENMTVQRMMGLIGRTFQINARKINLEAVFDDGRRIQLDNPMQSVHHYSVSDCDFIQIKQL</sequence>
<protein>
    <recommendedName>
        <fullName evidence="4">Ubiquitin-like domain-containing protein</fullName>
    </recommendedName>
</protein>
<comment type="caution">
    <text evidence="2">The sequence shown here is derived from an EMBL/GenBank/DDBJ whole genome shotgun (WGS) entry which is preliminary data.</text>
</comment>
<evidence type="ECO:0000313" key="2">
    <source>
        <dbReference type="EMBL" id="MFH4981616.1"/>
    </source>
</evidence>
<organism evidence="2 3">
    <name type="scientific">Gnathostoma spinigerum</name>
    <dbReference type="NCBI Taxonomy" id="75299"/>
    <lineage>
        <taxon>Eukaryota</taxon>
        <taxon>Metazoa</taxon>
        <taxon>Ecdysozoa</taxon>
        <taxon>Nematoda</taxon>
        <taxon>Chromadorea</taxon>
        <taxon>Rhabditida</taxon>
        <taxon>Spirurina</taxon>
        <taxon>Gnathostomatomorpha</taxon>
        <taxon>Gnathostomatoidea</taxon>
        <taxon>Gnathostomatidae</taxon>
        <taxon>Gnathostoma</taxon>
    </lineage>
</organism>
<dbReference type="InterPro" id="IPR032675">
    <property type="entry name" value="LRR_dom_sf"/>
</dbReference>
<dbReference type="PROSITE" id="PS51450">
    <property type="entry name" value="LRR"/>
    <property type="match status" value="1"/>
</dbReference>
<dbReference type="SUPFAM" id="SSF54236">
    <property type="entry name" value="Ubiquitin-like"/>
    <property type="match status" value="1"/>
</dbReference>
<keyword evidence="3" id="KW-1185">Reference proteome</keyword>
<keyword evidence="1" id="KW-0732">Signal</keyword>
<dbReference type="InterPro" id="IPR001611">
    <property type="entry name" value="Leu-rich_rpt"/>
</dbReference>
<dbReference type="PANTHER" id="PTHR24373:SF397">
    <property type="entry name" value="IG-LIKE DOMAIN-CONTAINING PROTEIN"/>
    <property type="match status" value="1"/>
</dbReference>
<reference evidence="2 3" key="1">
    <citation type="submission" date="2024-08" db="EMBL/GenBank/DDBJ databases">
        <title>Gnathostoma spinigerum genome.</title>
        <authorList>
            <person name="Gonzalez-Bertolin B."/>
            <person name="Monzon S."/>
            <person name="Zaballos A."/>
            <person name="Jimenez P."/>
            <person name="Dekumyoy P."/>
            <person name="Varona S."/>
            <person name="Cuesta I."/>
            <person name="Sumanam S."/>
            <person name="Adisakwattana P."/>
            <person name="Gasser R.B."/>
            <person name="Hernandez-Gonzalez A."/>
            <person name="Young N.D."/>
            <person name="Perteguer M.J."/>
        </authorList>
    </citation>
    <scope>NUCLEOTIDE SEQUENCE [LARGE SCALE GENOMIC DNA]</scope>
    <source>
        <strain evidence="2">AL3</strain>
        <tissue evidence="2">Liver</tissue>
    </source>
</reference>
<dbReference type="Proteomes" id="UP001608902">
    <property type="component" value="Unassembled WGS sequence"/>
</dbReference>
<accession>A0ABD6EQP0</accession>
<dbReference type="Gene3D" id="3.10.20.90">
    <property type="entry name" value="Phosphatidylinositol 3-kinase Catalytic Subunit, Chain A, domain 1"/>
    <property type="match status" value="1"/>
</dbReference>
<dbReference type="SUPFAM" id="SSF52058">
    <property type="entry name" value="L domain-like"/>
    <property type="match status" value="1"/>
</dbReference>
<evidence type="ECO:0000313" key="3">
    <source>
        <dbReference type="Proteomes" id="UP001608902"/>
    </source>
</evidence>
<evidence type="ECO:0000256" key="1">
    <source>
        <dbReference type="ARBA" id="ARBA00022729"/>
    </source>
</evidence>
<dbReference type="InterPro" id="IPR029071">
    <property type="entry name" value="Ubiquitin-like_domsf"/>
</dbReference>
<dbReference type="EMBL" id="JBGFUD010007557">
    <property type="protein sequence ID" value="MFH4981616.1"/>
    <property type="molecule type" value="Genomic_DNA"/>
</dbReference>
<evidence type="ECO:0008006" key="4">
    <source>
        <dbReference type="Google" id="ProtNLM"/>
    </source>
</evidence>
<gene>
    <name evidence="2" type="ORF">AB6A40_008325</name>
</gene>
<dbReference type="InterPro" id="IPR050328">
    <property type="entry name" value="Dev_Immune_Receptor"/>
</dbReference>
<proteinExistence type="predicted"/>
<name>A0ABD6EQP0_9BILA</name>